<dbReference type="Pfam" id="PF01103">
    <property type="entry name" value="Omp85"/>
    <property type="match status" value="1"/>
</dbReference>
<dbReference type="InterPro" id="IPR039910">
    <property type="entry name" value="D15-like"/>
</dbReference>
<gene>
    <name evidence="5" type="ORF">H2LOC_016265</name>
</gene>
<dbReference type="AlphaFoldDB" id="A0A6B8KM79"/>
<protein>
    <submittedName>
        <fullName evidence="5">BamA/TamA family outer membrane protein</fullName>
    </submittedName>
</protein>
<evidence type="ECO:0000256" key="2">
    <source>
        <dbReference type="ARBA" id="ARBA00022452"/>
    </source>
</evidence>
<evidence type="ECO:0000256" key="1">
    <source>
        <dbReference type="ARBA" id="ARBA00004370"/>
    </source>
</evidence>
<dbReference type="Gene3D" id="3.10.20.310">
    <property type="entry name" value="membrane protein fhac"/>
    <property type="match status" value="1"/>
</dbReference>
<dbReference type="Proteomes" id="UP000309061">
    <property type="component" value="Chromosome"/>
</dbReference>
<dbReference type="GO" id="GO:0019867">
    <property type="term" value="C:outer membrane"/>
    <property type="evidence" value="ECO:0007669"/>
    <property type="project" value="InterPro"/>
</dbReference>
<keyword evidence="6" id="KW-1185">Reference proteome</keyword>
<reference evidence="5 6" key="1">
    <citation type="submission" date="2019-11" db="EMBL/GenBank/DDBJ databases">
        <title>The genome sequence of Methylocystis heyeri.</title>
        <authorList>
            <person name="Oshkin I.Y."/>
            <person name="Miroshnikov K."/>
            <person name="Dedysh S.N."/>
        </authorList>
    </citation>
    <scope>NUCLEOTIDE SEQUENCE [LARGE SCALE GENOMIC DNA]</scope>
    <source>
        <strain evidence="5 6">H2</strain>
    </source>
</reference>
<evidence type="ECO:0000256" key="3">
    <source>
        <dbReference type="ARBA" id="ARBA00023136"/>
    </source>
</evidence>
<comment type="subcellular location">
    <subcellularLocation>
        <location evidence="1">Membrane</location>
    </subcellularLocation>
</comment>
<dbReference type="PANTHER" id="PTHR12815:SF42">
    <property type="entry name" value="BACTERIAL SURFACE ANTIGEN (D15) DOMAIN-CONTAINING PROTEIN"/>
    <property type="match status" value="1"/>
</dbReference>
<accession>A0A6B8KM79</accession>
<keyword evidence="2" id="KW-1134">Transmembrane beta strand</keyword>
<dbReference type="InterPro" id="IPR000184">
    <property type="entry name" value="Bac_surfAg_D15"/>
</dbReference>
<evidence type="ECO:0000259" key="4">
    <source>
        <dbReference type="Pfam" id="PF01103"/>
    </source>
</evidence>
<dbReference type="KEGG" id="mhey:H2LOC_016265"/>
<keyword evidence="2" id="KW-0812">Transmembrane</keyword>
<proteinExistence type="predicted"/>
<feature type="domain" description="Bacterial surface antigen (D15)" evidence="4">
    <location>
        <begin position="331"/>
        <end position="646"/>
    </location>
</feature>
<dbReference type="OrthoDB" id="9769707at2"/>
<keyword evidence="3" id="KW-0472">Membrane</keyword>
<sequence>MAALITPSLGGQARAFDFFGLLGSEEEPPPPSPDALPYKIEFSGLDDDANLAQRLKDASNSWRLRLQPPVGGVALAQRVVADLPRIGEALWGDGYFDAQVKAEVAGVEIFPDGRGADAAARAAEQMRDKTPVPVVFKVEPGPLFHLRNVVVYDARRMTPIDPALFSKKTFERGPDEPARAARVRALEADLVDQLRAQSYPLAKIVKTAPVILHRDQAMDVAITVDPGPRAGIGEVKLSGSPGVPDDVIRSFIYLEEGEDYSPRKLADTRKSVARIEALGSVKVEDGPALDSNGNMPILVTTSERKQHAVGVTGQISNIDGPGLRAYWMDRNVFGGGERLRFDVQGGLAATATSGSAAGSFFSLPRFDSSNLIGSAKMSFVKPALEGSRNDLLVDAYAVREKTPYYWANYGGASTGIRHRFSDAASIQAGVEIEAGHTFDAFGPHNYTLLGVPVSANYDSTDDLLAPTKGVRAVATVEPYFKTLHDSVGMVQSQGQVSTYYALDDDAWYILAGRAKIGSIVGASIADIPASHRFFAGGGGSVRGYQYRSLAPQYGMGFAVGGRSLLEGSAEARIKITKEIGIVPFFDTGMAFASSFPNFQSPMRYAAGLGLRYYSGIGPIRLDLATPIARKPGESAYALFIGIGEAF</sequence>
<name>A0A6B8KM79_9HYPH</name>
<evidence type="ECO:0000313" key="6">
    <source>
        <dbReference type="Proteomes" id="UP000309061"/>
    </source>
</evidence>
<evidence type="ECO:0000313" key="5">
    <source>
        <dbReference type="EMBL" id="QGM48120.1"/>
    </source>
</evidence>
<dbReference type="PANTHER" id="PTHR12815">
    <property type="entry name" value="SORTING AND ASSEMBLY MACHINERY SAMM50 PROTEIN FAMILY MEMBER"/>
    <property type="match status" value="1"/>
</dbReference>
<dbReference type="EMBL" id="CP046052">
    <property type="protein sequence ID" value="QGM48120.1"/>
    <property type="molecule type" value="Genomic_DNA"/>
</dbReference>
<dbReference type="Gene3D" id="2.40.160.50">
    <property type="entry name" value="membrane protein fhac: a member of the omp85/tpsb transporter family"/>
    <property type="match status" value="1"/>
</dbReference>
<organism evidence="5 6">
    <name type="scientific">Methylocystis heyeri</name>
    <dbReference type="NCBI Taxonomy" id="391905"/>
    <lineage>
        <taxon>Bacteria</taxon>
        <taxon>Pseudomonadati</taxon>
        <taxon>Pseudomonadota</taxon>
        <taxon>Alphaproteobacteria</taxon>
        <taxon>Hyphomicrobiales</taxon>
        <taxon>Methylocystaceae</taxon>
        <taxon>Methylocystis</taxon>
    </lineage>
</organism>